<name>A0A4V1AER6_9ASCO</name>
<dbReference type="CDD" id="cd06257">
    <property type="entry name" value="DnaJ"/>
    <property type="match status" value="1"/>
</dbReference>
<dbReference type="SUPFAM" id="SSF46565">
    <property type="entry name" value="Chaperone J-domain"/>
    <property type="match status" value="1"/>
</dbReference>
<dbReference type="PANTHER" id="PTHR46620:SF1">
    <property type="entry name" value="J DOMAIN-CONTAINING PROTEIN SPF31"/>
    <property type="match status" value="1"/>
</dbReference>
<accession>A0A4V1AER6</accession>
<reference evidence="3" key="1">
    <citation type="submission" date="2019-03" db="EMBL/GenBank/DDBJ databases">
        <title>Snf2 controls pulcherriminic acid biosynthesis and connects pigmentation and antifungal activity of the yeast Metschnikowia pulcherrima.</title>
        <authorList>
            <person name="Gore-Lloyd D."/>
            <person name="Sumann I."/>
            <person name="Brachmann A.O."/>
            <person name="Schneeberger K."/>
            <person name="Ortiz-Merino R.A."/>
            <person name="Moreno-Beltran M."/>
            <person name="Schlaefli M."/>
            <person name="Kirner P."/>
            <person name="Santos Kron A."/>
            <person name="Wolfe K.H."/>
            <person name="Piel J."/>
            <person name="Ahrens C.H."/>
            <person name="Henk D."/>
            <person name="Freimoser F.M."/>
        </authorList>
    </citation>
    <scope>NUCLEOTIDE SEQUENCE [LARGE SCALE GENOMIC DNA]</scope>
    <source>
        <strain evidence="3">APC 1.2</strain>
    </source>
</reference>
<protein>
    <submittedName>
        <fullName evidence="2">DnaJ family protein C member 8</fullName>
    </submittedName>
</protein>
<gene>
    <name evidence="2" type="primary">MPUL0E03830</name>
    <name evidence="2" type="ORF">METSCH_E03830</name>
</gene>
<dbReference type="STRING" id="2163413.A0A4V1AER6"/>
<organism evidence="2 3">
    <name type="scientific">Metschnikowia aff. pulcherrima</name>
    <dbReference type="NCBI Taxonomy" id="2163413"/>
    <lineage>
        <taxon>Eukaryota</taxon>
        <taxon>Fungi</taxon>
        <taxon>Dikarya</taxon>
        <taxon>Ascomycota</taxon>
        <taxon>Saccharomycotina</taxon>
        <taxon>Pichiomycetes</taxon>
        <taxon>Metschnikowiaceae</taxon>
        <taxon>Metschnikowia</taxon>
    </lineage>
</organism>
<evidence type="ECO:0000313" key="2">
    <source>
        <dbReference type="EMBL" id="QBM90143.1"/>
    </source>
</evidence>
<evidence type="ECO:0000313" key="3">
    <source>
        <dbReference type="Proteomes" id="UP000292447"/>
    </source>
</evidence>
<dbReference type="InterPro" id="IPR001623">
    <property type="entry name" value="DnaJ_domain"/>
</dbReference>
<dbReference type="Gene3D" id="1.10.287.110">
    <property type="entry name" value="DnaJ domain"/>
    <property type="match status" value="1"/>
</dbReference>
<keyword evidence="3" id="KW-1185">Reference proteome</keyword>
<proteinExistence type="predicted"/>
<dbReference type="Pfam" id="PF00226">
    <property type="entry name" value="DnaJ"/>
    <property type="match status" value="1"/>
</dbReference>
<dbReference type="PROSITE" id="PS50076">
    <property type="entry name" value="DNAJ_2"/>
    <property type="match status" value="1"/>
</dbReference>
<sequence length="226" mass="26245">MTDLDAHLQAQEAEIARDQEIARVLACHPKDYFAILQINPLSQHVPLATVLRKIYRKKSLQIHPDKVKNKDAPAAFDLLKKANLVLASEPIEDSGRSGGNDEDDKSIVEDKKKYMEKSNLILIYEQVAEGLGGDKVDDFYHESNRAIREKVALVLKQHEMDQTVETNYLQRQEMRKQSDFKSAAKEREMKKSWESRWELDRDTRVKLWRNFSTKVEKPKKKKKVLA</sequence>
<evidence type="ECO:0000259" key="1">
    <source>
        <dbReference type="PROSITE" id="PS50076"/>
    </source>
</evidence>
<dbReference type="EMBL" id="CP034460">
    <property type="protein sequence ID" value="QBM90143.1"/>
    <property type="molecule type" value="Genomic_DNA"/>
</dbReference>
<dbReference type="AlphaFoldDB" id="A0A4V1AER6"/>
<feature type="domain" description="J" evidence="1">
    <location>
        <begin position="31"/>
        <end position="118"/>
    </location>
</feature>
<dbReference type="Proteomes" id="UP000292447">
    <property type="component" value="Chromosome V"/>
</dbReference>
<dbReference type="PANTHER" id="PTHR46620">
    <property type="entry name" value="J DOMAIN-CONTAINING PROTEIN SPF31"/>
    <property type="match status" value="1"/>
</dbReference>
<dbReference type="InterPro" id="IPR036869">
    <property type="entry name" value="J_dom_sf"/>
</dbReference>